<dbReference type="OrthoDB" id="7375127at2"/>
<evidence type="ECO:0000313" key="3">
    <source>
        <dbReference type="Proteomes" id="UP000037392"/>
    </source>
</evidence>
<dbReference type="PANTHER" id="PTHR47099">
    <property type="entry name" value="METHYLCOBAMIDE:COM METHYLTRANSFERASE MTBA"/>
    <property type="match status" value="1"/>
</dbReference>
<gene>
    <name evidence="2" type="ORF">HMPREF9470_00415</name>
</gene>
<feature type="domain" description="Uroporphyrinogen decarboxylase (URO-D)" evidence="1">
    <location>
        <begin position="74"/>
        <end position="316"/>
    </location>
</feature>
<dbReference type="PATRIC" id="fig|742734.4.peg.442"/>
<dbReference type="AlphaFoldDB" id="A0A0J9BD60"/>
<dbReference type="Pfam" id="PF01208">
    <property type="entry name" value="URO-D"/>
    <property type="match status" value="1"/>
</dbReference>
<dbReference type="RefSeq" id="WP_045093024.1">
    <property type="nucleotide sequence ID" value="NZ_KQ235875.1"/>
</dbReference>
<protein>
    <recommendedName>
        <fullName evidence="1">Uroporphyrinogen decarboxylase (URO-D) domain-containing protein</fullName>
    </recommendedName>
</protein>
<dbReference type="Proteomes" id="UP000037392">
    <property type="component" value="Unassembled WGS sequence"/>
</dbReference>
<dbReference type="InterPro" id="IPR000257">
    <property type="entry name" value="Uroporphyrinogen_deCOase"/>
</dbReference>
<evidence type="ECO:0000313" key="2">
    <source>
        <dbReference type="EMBL" id="KMW11128.1"/>
    </source>
</evidence>
<dbReference type="Gene3D" id="3.20.20.210">
    <property type="match status" value="1"/>
</dbReference>
<dbReference type="GO" id="GO:0006779">
    <property type="term" value="P:porphyrin-containing compound biosynthetic process"/>
    <property type="evidence" value="ECO:0007669"/>
    <property type="project" value="InterPro"/>
</dbReference>
<dbReference type="PANTHER" id="PTHR47099:SF1">
    <property type="entry name" value="METHYLCOBAMIDE:COM METHYLTRANSFERASE MTBA"/>
    <property type="match status" value="1"/>
</dbReference>
<proteinExistence type="predicted"/>
<organism evidence="2 3">
    <name type="scientific">[Clostridium] citroniae WAL-19142</name>
    <dbReference type="NCBI Taxonomy" id="742734"/>
    <lineage>
        <taxon>Bacteria</taxon>
        <taxon>Bacillati</taxon>
        <taxon>Bacillota</taxon>
        <taxon>Clostridia</taxon>
        <taxon>Lachnospirales</taxon>
        <taxon>Lachnospiraceae</taxon>
        <taxon>Enterocloster</taxon>
    </lineage>
</organism>
<reference evidence="2 3" key="1">
    <citation type="submission" date="2011-04" db="EMBL/GenBank/DDBJ databases">
        <title>The Genome Sequence of Clostridium citroniae WAL-19142.</title>
        <authorList>
            <consortium name="The Broad Institute Genome Sequencing Platform"/>
            <person name="Earl A."/>
            <person name="Ward D."/>
            <person name="Feldgarden M."/>
            <person name="Gevers D."/>
            <person name="Warren Y.A."/>
            <person name="Tyrrell K.L."/>
            <person name="Citron D.M."/>
            <person name="Goldstein E.J."/>
            <person name="Daigneault M."/>
            <person name="Allen-Vercoe E."/>
            <person name="Young S.K."/>
            <person name="Zeng Q."/>
            <person name="Gargeya S."/>
            <person name="Fitzgerald M."/>
            <person name="Haas B."/>
            <person name="Abouelleil A."/>
            <person name="Alvarado L."/>
            <person name="Arachchi H.M."/>
            <person name="Berlin A."/>
            <person name="Brown A."/>
            <person name="Chapman S.B."/>
            <person name="Chen Z."/>
            <person name="Dunbar C."/>
            <person name="Freedman E."/>
            <person name="Gearin G."/>
            <person name="Gellesch M."/>
            <person name="Goldberg J."/>
            <person name="Griggs A."/>
            <person name="Gujja S."/>
            <person name="Heilman E.R."/>
            <person name="Heiman D."/>
            <person name="Howarth C."/>
            <person name="Larson L."/>
            <person name="Lui A."/>
            <person name="MacDonald P.J."/>
            <person name="Mehta T."/>
            <person name="Montmayeur A."/>
            <person name="Murphy C."/>
            <person name="Neiman D."/>
            <person name="Pearson M."/>
            <person name="Priest M."/>
            <person name="Roberts A."/>
            <person name="Saif S."/>
            <person name="Shea T."/>
            <person name="Shenoy N."/>
            <person name="Sisk P."/>
            <person name="Stolte C."/>
            <person name="Sykes S."/>
            <person name="White J."/>
            <person name="Yandava C."/>
            <person name="Wortman J."/>
            <person name="Nusbaum C."/>
            <person name="Birren B."/>
        </authorList>
    </citation>
    <scope>NUCLEOTIDE SEQUENCE [LARGE SCALE GENOMIC DNA]</scope>
    <source>
        <strain evidence="2 3">WAL-19142</strain>
    </source>
</reference>
<dbReference type="GeneID" id="93162968"/>
<dbReference type="InterPro" id="IPR038071">
    <property type="entry name" value="UROD/MetE-like_sf"/>
</dbReference>
<dbReference type="SUPFAM" id="SSF51726">
    <property type="entry name" value="UROD/MetE-like"/>
    <property type="match status" value="1"/>
</dbReference>
<name>A0A0J9BD60_9FIRM</name>
<dbReference type="InterPro" id="IPR052024">
    <property type="entry name" value="Methanogen_methyltrans"/>
</dbReference>
<comment type="caution">
    <text evidence="2">The sequence shown here is derived from an EMBL/GenBank/DDBJ whole genome shotgun (WGS) entry which is preliminary data.</text>
</comment>
<dbReference type="EMBL" id="ADLK01000056">
    <property type="protein sequence ID" value="KMW11128.1"/>
    <property type="molecule type" value="Genomic_DNA"/>
</dbReference>
<sequence>MTKRERVRAAFHGLETDHVPVCFWKHVPQELWQEDKFIEAQVDFYKKTDVDFVKLSADGYFGWPAPALGKLEQAKDLYQMKAFGPDHPFIREQIHRTKKIVSTLKDECCCLYLIFCPLSYLRLEIGYPRMMELIREDPEAVKHACRVIAGDVKLLVRGIIEEAGCDGIFYSVQNGEVNRFTYEEYREWVTPSDKEVLDYANTLSDMNALHCCAWEEINNRLEDWSDYDSAVVSWSRYIDGLGVSQAKDTFKRTVWGGFDNRLGSLLYSGTKEEIQAETKALIEEGGKRGFIIGPDCSIHDELPLERIRWVVETARSV</sequence>
<accession>A0A0J9BD60</accession>
<evidence type="ECO:0000259" key="1">
    <source>
        <dbReference type="Pfam" id="PF01208"/>
    </source>
</evidence>
<dbReference type="GO" id="GO:0004853">
    <property type="term" value="F:uroporphyrinogen decarboxylase activity"/>
    <property type="evidence" value="ECO:0007669"/>
    <property type="project" value="InterPro"/>
</dbReference>